<comment type="caution">
    <text evidence="1">The sequence shown here is derived from an EMBL/GenBank/DDBJ whole genome shotgun (WGS) entry which is preliminary data.</text>
</comment>
<keyword evidence="2" id="KW-1185">Reference proteome</keyword>
<reference evidence="1" key="1">
    <citation type="submission" date="2020-11" db="EMBL/GenBank/DDBJ databases">
        <authorList>
            <consortium name="DOE Joint Genome Institute"/>
            <person name="Ahrendt S."/>
            <person name="Riley R."/>
            <person name="Andreopoulos W."/>
            <person name="Labutti K."/>
            <person name="Pangilinan J."/>
            <person name="Ruiz-Duenas F.J."/>
            <person name="Barrasa J.M."/>
            <person name="Sanchez-Garcia M."/>
            <person name="Camarero S."/>
            <person name="Miyauchi S."/>
            <person name="Serrano A."/>
            <person name="Linde D."/>
            <person name="Babiker R."/>
            <person name="Drula E."/>
            <person name="Ayuso-Fernandez I."/>
            <person name="Pacheco R."/>
            <person name="Padilla G."/>
            <person name="Ferreira P."/>
            <person name="Barriuso J."/>
            <person name="Kellner H."/>
            <person name="Castanera R."/>
            <person name="Alfaro M."/>
            <person name="Ramirez L."/>
            <person name="Pisabarro A.G."/>
            <person name="Kuo A."/>
            <person name="Tritt A."/>
            <person name="Lipzen A."/>
            <person name="He G."/>
            <person name="Yan M."/>
            <person name="Ng V."/>
            <person name="Cullen D."/>
            <person name="Martin F."/>
            <person name="Rosso M.-N."/>
            <person name="Henrissat B."/>
            <person name="Hibbett D."/>
            <person name="Martinez A.T."/>
            <person name="Grigoriev I.V."/>
        </authorList>
    </citation>
    <scope>NUCLEOTIDE SEQUENCE</scope>
    <source>
        <strain evidence="1">CIRM-BRFM 674</strain>
    </source>
</reference>
<evidence type="ECO:0000313" key="1">
    <source>
        <dbReference type="EMBL" id="KAF9473337.1"/>
    </source>
</evidence>
<protein>
    <submittedName>
        <fullName evidence="1">Uncharacterized protein</fullName>
    </submittedName>
</protein>
<accession>A0A9P5YQ29</accession>
<proteinExistence type="predicted"/>
<organism evidence="1 2">
    <name type="scientific">Pholiota conissans</name>
    <dbReference type="NCBI Taxonomy" id="109636"/>
    <lineage>
        <taxon>Eukaryota</taxon>
        <taxon>Fungi</taxon>
        <taxon>Dikarya</taxon>
        <taxon>Basidiomycota</taxon>
        <taxon>Agaricomycotina</taxon>
        <taxon>Agaricomycetes</taxon>
        <taxon>Agaricomycetidae</taxon>
        <taxon>Agaricales</taxon>
        <taxon>Agaricineae</taxon>
        <taxon>Strophariaceae</taxon>
        <taxon>Pholiota</taxon>
    </lineage>
</organism>
<dbReference type="EMBL" id="MU155451">
    <property type="protein sequence ID" value="KAF9473337.1"/>
    <property type="molecule type" value="Genomic_DNA"/>
</dbReference>
<dbReference type="AlphaFoldDB" id="A0A9P5YQ29"/>
<dbReference type="Proteomes" id="UP000807469">
    <property type="component" value="Unassembled WGS sequence"/>
</dbReference>
<name>A0A9P5YQ29_9AGAR</name>
<dbReference type="OrthoDB" id="3366231at2759"/>
<sequence>MDVPCLHCGTLHWLNEKLVSSDSNKCPSCFSLCCMEGKIVLPILQLLPEPLCYLLTSDDHAAVKFCEDMWKYNCAFAFTSLGICEQFDQNVEHKGLPIFKIYTEL</sequence>
<evidence type="ECO:0000313" key="2">
    <source>
        <dbReference type="Proteomes" id="UP000807469"/>
    </source>
</evidence>
<gene>
    <name evidence="1" type="ORF">BDN70DRAFT_817394</name>
</gene>